<reference evidence="3 4" key="1">
    <citation type="submission" date="2017-12" db="EMBL/GenBank/DDBJ databases">
        <title>Sequencing the genomes of 1000 Actinobacteria strains.</title>
        <authorList>
            <person name="Klenk H.-P."/>
        </authorList>
    </citation>
    <scope>NUCLEOTIDE SEQUENCE [LARGE SCALE GENOMIC DNA]</scope>
    <source>
        <strain evidence="3 4">DSM 44489</strain>
    </source>
</reference>
<dbReference type="Proteomes" id="UP000233766">
    <property type="component" value="Unassembled WGS sequence"/>
</dbReference>
<dbReference type="EMBL" id="PJMW01000002">
    <property type="protein sequence ID" value="PKV77114.1"/>
    <property type="molecule type" value="Genomic_DNA"/>
</dbReference>
<organism evidence="3 4">
    <name type="scientific">Nocardia fluminea</name>
    <dbReference type="NCBI Taxonomy" id="134984"/>
    <lineage>
        <taxon>Bacteria</taxon>
        <taxon>Bacillati</taxon>
        <taxon>Actinomycetota</taxon>
        <taxon>Actinomycetes</taxon>
        <taxon>Mycobacteriales</taxon>
        <taxon>Nocardiaceae</taxon>
        <taxon>Nocardia</taxon>
    </lineage>
</organism>
<keyword evidence="2" id="KW-1133">Transmembrane helix</keyword>
<accession>A0A2N3V656</accession>
<feature type="region of interest" description="Disordered" evidence="1">
    <location>
        <begin position="93"/>
        <end position="116"/>
    </location>
</feature>
<sequence length="116" mass="12189">MSTPDTRKPAWALGLGTGVLLILALAGLAFVGGRSLPERTGPPIEEIGVERVVLQPGSIELGIRNTGADPISIGQIFVNDAYVDFTGPVERSDDCGPRSSAWTTPGRTVSPTRSRC</sequence>
<keyword evidence="4" id="KW-1185">Reference proteome</keyword>
<name>A0A2N3V656_9NOCA</name>
<comment type="caution">
    <text evidence="3">The sequence shown here is derived from an EMBL/GenBank/DDBJ whole genome shotgun (WGS) entry which is preliminary data.</text>
</comment>
<dbReference type="RefSeq" id="WP_245914241.1">
    <property type="nucleotide sequence ID" value="NZ_PJMW01000002.1"/>
</dbReference>
<protein>
    <submittedName>
        <fullName evidence="3">Uncharacterized protein</fullName>
    </submittedName>
</protein>
<feature type="transmembrane region" description="Helical" evidence="2">
    <location>
        <begin position="12"/>
        <end position="31"/>
    </location>
</feature>
<keyword evidence="2" id="KW-0812">Transmembrane</keyword>
<evidence type="ECO:0000256" key="1">
    <source>
        <dbReference type="SAM" id="MobiDB-lite"/>
    </source>
</evidence>
<keyword evidence="2" id="KW-0472">Membrane</keyword>
<evidence type="ECO:0000313" key="4">
    <source>
        <dbReference type="Proteomes" id="UP000233766"/>
    </source>
</evidence>
<evidence type="ECO:0000313" key="3">
    <source>
        <dbReference type="EMBL" id="PKV77114.1"/>
    </source>
</evidence>
<dbReference type="AlphaFoldDB" id="A0A2N3V656"/>
<proteinExistence type="predicted"/>
<gene>
    <name evidence="3" type="ORF">ATK86_1436</name>
</gene>
<evidence type="ECO:0000256" key="2">
    <source>
        <dbReference type="SAM" id="Phobius"/>
    </source>
</evidence>
<feature type="compositionally biased region" description="Polar residues" evidence="1">
    <location>
        <begin position="100"/>
        <end position="116"/>
    </location>
</feature>